<accession>A0ACB7VIV9</accession>
<dbReference type="EMBL" id="CM037018">
    <property type="protein sequence ID" value="KAH7674021.1"/>
    <property type="molecule type" value="Genomic_DNA"/>
</dbReference>
<gene>
    <name evidence="1" type="ORF">IHE45_08G043900</name>
</gene>
<proteinExistence type="predicted"/>
<protein>
    <submittedName>
        <fullName evidence="1">Acid proteases protein</fullName>
    </submittedName>
</protein>
<keyword evidence="1" id="KW-0645">Protease</keyword>
<dbReference type="Proteomes" id="UP000827976">
    <property type="component" value="Chromosome 8"/>
</dbReference>
<reference evidence="2" key="1">
    <citation type="journal article" date="2022" name="Nat. Commun.">
        <title>Chromosome evolution and the genetic basis of agronomically important traits in greater yam.</title>
        <authorList>
            <person name="Bredeson J.V."/>
            <person name="Lyons J.B."/>
            <person name="Oniyinde I.O."/>
            <person name="Okereke N.R."/>
            <person name="Kolade O."/>
            <person name="Nnabue I."/>
            <person name="Nwadili C.O."/>
            <person name="Hribova E."/>
            <person name="Parker M."/>
            <person name="Nwogha J."/>
            <person name="Shu S."/>
            <person name="Carlson J."/>
            <person name="Kariba R."/>
            <person name="Muthemba S."/>
            <person name="Knop K."/>
            <person name="Barton G.J."/>
            <person name="Sherwood A.V."/>
            <person name="Lopez-Montes A."/>
            <person name="Asiedu R."/>
            <person name="Jamnadass R."/>
            <person name="Muchugi A."/>
            <person name="Goodstein D."/>
            <person name="Egesi C.N."/>
            <person name="Featherston J."/>
            <person name="Asfaw A."/>
            <person name="Simpson G.G."/>
            <person name="Dolezel J."/>
            <person name="Hendre P.S."/>
            <person name="Van Deynze A."/>
            <person name="Kumar P.L."/>
            <person name="Obidiegwu J.E."/>
            <person name="Bhattacharjee R."/>
            <person name="Rokhsar D.S."/>
        </authorList>
    </citation>
    <scope>NUCLEOTIDE SEQUENCE [LARGE SCALE GENOMIC DNA]</scope>
    <source>
        <strain evidence="2">cv. TDa95/00328</strain>
    </source>
</reference>
<name>A0ACB7VIV9_DIOAL</name>
<sequence>MMKLELSRHHLNKDKANYVVYGQDDAMVISATIVKFPIERILIDNGSSVNLIYQKCFEKMNLSYNILKKVPSPLFSFSRELVPIIRSIQLSIMLGEEPRHIARMANFMVIKFMLLAYNAILGRPLLNDIRAVLSSSYLLMKFPSS</sequence>
<comment type="caution">
    <text evidence="1">The sequence shown here is derived from an EMBL/GenBank/DDBJ whole genome shotgun (WGS) entry which is preliminary data.</text>
</comment>
<keyword evidence="1" id="KW-0378">Hydrolase</keyword>
<evidence type="ECO:0000313" key="1">
    <source>
        <dbReference type="EMBL" id="KAH7674021.1"/>
    </source>
</evidence>
<evidence type="ECO:0000313" key="2">
    <source>
        <dbReference type="Proteomes" id="UP000827976"/>
    </source>
</evidence>
<organism evidence="1 2">
    <name type="scientific">Dioscorea alata</name>
    <name type="common">Purple yam</name>
    <dbReference type="NCBI Taxonomy" id="55571"/>
    <lineage>
        <taxon>Eukaryota</taxon>
        <taxon>Viridiplantae</taxon>
        <taxon>Streptophyta</taxon>
        <taxon>Embryophyta</taxon>
        <taxon>Tracheophyta</taxon>
        <taxon>Spermatophyta</taxon>
        <taxon>Magnoliopsida</taxon>
        <taxon>Liliopsida</taxon>
        <taxon>Dioscoreales</taxon>
        <taxon>Dioscoreaceae</taxon>
        <taxon>Dioscorea</taxon>
    </lineage>
</organism>
<keyword evidence="2" id="KW-1185">Reference proteome</keyword>